<dbReference type="NCBIfam" id="NF042935">
    <property type="entry name" value="SCO6880_fam"/>
    <property type="match status" value="1"/>
</dbReference>
<gene>
    <name evidence="2" type="ORF">Pflav_014190</name>
</gene>
<proteinExistence type="predicted"/>
<reference evidence="2 3" key="1">
    <citation type="submission" date="2020-03" db="EMBL/GenBank/DDBJ databases">
        <title>Whole genome shotgun sequence of Phytohabitans flavus NBRC 107702.</title>
        <authorList>
            <person name="Komaki H."/>
            <person name="Tamura T."/>
        </authorList>
    </citation>
    <scope>NUCLEOTIDE SEQUENCE [LARGE SCALE GENOMIC DNA]</scope>
    <source>
        <strain evidence="2 3">NBRC 107702</strain>
    </source>
</reference>
<name>A0A6F8XMJ3_9ACTN</name>
<evidence type="ECO:0008006" key="4">
    <source>
        <dbReference type="Google" id="ProtNLM"/>
    </source>
</evidence>
<keyword evidence="1" id="KW-0812">Transmembrane</keyword>
<evidence type="ECO:0000256" key="1">
    <source>
        <dbReference type="SAM" id="Phobius"/>
    </source>
</evidence>
<organism evidence="2 3">
    <name type="scientific">Phytohabitans flavus</name>
    <dbReference type="NCBI Taxonomy" id="1076124"/>
    <lineage>
        <taxon>Bacteria</taxon>
        <taxon>Bacillati</taxon>
        <taxon>Actinomycetota</taxon>
        <taxon>Actinomycetes</taxon>
        <taxon>Micromonosporales</taxon>
        <taxon>Micromonosporaceae</taxon>
    </lineage>
</organism>
<dbReference type="AlphaFoldDB" id="A0A6F8XMJ3"/>
<reference evidence="2 3" key="2">
    <citation type="submission" date="2020-03" db="EMBL/GenBank/DDBJ databases">
        <authorList>
            <person name="Ichikawa N."/>
            <person name="Kimura A."/>
            <person name="Kitahashi Y."/>
            <person name="Uohara A."/>
        </authorList>
    </citation>
    <scope>NUCLEOTIDE SEQUENCE [LARGE SCALE GENOMIC DNA]</scope>
    <source>
        <strain evidence="2 3">NBRC 107702</strain>
    </source>
</reference>
<keyword evidence="3" id="KW-1185">Reference proteome</keyword>
<keyword evidence="1" id="KW-1133">Transmembrane helix</keyword>
<feature type="transmembrane region" description="Helical" evidence="1">
    <location>
        <begin position="21"/>
        <end position="43"/>
    </location>
</feature>
<dbReference type="Proteomes" id="UP000502508">
    <property type="component" value="Chromosome"/>
</dbReference>
<dbReference type="InterPro" id="IPR049978">
    <property type="entry name" value="SCO6880-like"/>
</dbReference>
<dbReference type="KEGG" id="pfla:Pflav_014190"/>
<accession>A0A6F8XMJ3</accession>
<dbReference type="RefSeq" id="WP_173034577.1">
    <property type="nucleotide sequence ID" value="NZ_AP022870.1"/>
</dbReference>
<keyword evidence="1" id="KW-0472">Membrane</keyword>
<dbReference type="EMBL" id="AP022870">
    <property type="protein sequence ID" value="BCB75009.1"/>
    <property type="molecule type" value="Genomic_DNA"/>
</dbReference>
<evidence type="ECO:0000313" key="2">
    <source>
        <dbReference type="EMBL" id="BCB75009.1"/>
    </source>
</evidence>
<protein>
    <recommendedName>
        <fullName evidence="4">Integral membrane protein</fullName>
    </recommendedName>
</protein>
<sequence>MTTTETIKSPTYGNWRLPRKAGLGSLGLVGTVGLFGALVLVLLTSMFSLNSAVVVGVPFVLTLAPLAIRTQDRRNLYNLAGVRIGWLHRKANRQHLYVSGPLSARPGGRFRPPGLLSRVTMLEGRDPYDRPFGVLYNRPRNQYTIVIGCEPDGGSLVDPDQVDTWVALWGEWLSQMAHEPGLRGAAVVVETAPDPGTRLAAEVFGRISPDAPPAARAVMEEVVYDYPSTSSEMNTYITLTYNGARRAKEETVADLALRMHGLLGGLIEAGGGWAEPLSAERIAEVVRIAYDPAVAPEVLDVRAQYGYTGMEWIDAGPAAAVETVSQYQHDSGVSRSWLLTLAPRGTVRSNVLRSLLEPTPGLRRKRVALVYRPIDPATSARIVESDRRTAQFMASSTRGLVRARAATEVEAAEQTAAEEAAGAGLVEFSMVVTLTVDSVAEMRDANVTMRNLLGATRIAMRPADRMQAAAFTCALPVGVLPWEQTMVPQEIQEAL</sequence>
<evidence type="ECO:0000313" key="3">
    <source>
        <dbReference type="Proteomes" id="UP000502508"/>
    </source>
</evidence>